<protein>
    <submittedName>
        <fullName evidence="1">Uncharacterized protein</fullName>
    </submittedName>
</protein>
<reference evidence="1 2" key="1">
    <citation type="journal article" date="2019" name="Nat. Ecol. Evol.">
        <title>Megaphylogeny resolves global patterns of mushroom evolution.</title>
        <authorList>
            <person name="Varga T."/>
            <person name="Krizsan K."/>
            <person name="Foldi C."/>
            <person name="Dima B."/>
            <person name="Sanchez-Garcia M."/>
            <person name="Sanchez-Ramirez S."/>
            <person name="Szollosi G.J."/>
            <person name="Szarkandi J.G."/>
            <person name="Papp V."/>
            <person name="Albert L."/>
            <person name="Andreopoulos W."/>
            <person name="Angelini C."/>
            <person name="Antonin V."/>
            <person name="Barry K.W."/>
            <person name="Bougher N.L."/>
            <person name="Buchanan P."/>
            <person name="Buyck B."/>
            <person name="Bense V."/>
            <person name="Catcheside P."/>
            <person name="Chovatia M."/>
            <person name="Cooper J."/>
            <person name="Damon W."/>
            <person name="Desjardin D."/>
            <person name="Finy P."/>
            <person name="Geml J."/>
            <person name="Haridas S."/>
            <person name="Hughes K."/>
            <person name="Justo A."/>
            <person name="Karasinski D."/>
            <person name="Kautmanova I."/>
            <person name="Kiss B."/>
            <person name="Kocsube S."/>
            <person name="Kotiranta H."/>
            <person name="LaButti K.M."/>
            <person name="Lechner B.E."/>
            <person name="Liimatainen K."/>
            <person name="Lipzen A."/>
            <person name="Lukacs Z."/>
            <person name="Mihaltcheva S."/>
            <person name="Morgado L.N."/>
            <person name="Niskanen T."/>
            <person name="Noordeloos M.E."/>
            <person name="Ohm R.A."/>
            <person name="Ortiz-Santana B."/>
            <person name="Ovrebo C."/>
            <person name="Racz N."/>
            <person name="Riley R."/>
            <person name="Savchenko A."/>
            <person name="Shiryaev A."/>
            <person name="Soop K."/>
            <person name="Spirin V."/>
            <person name="Szebenyi C."/>
            <person name="Tomsovsky M."/>
            <person name="Tulloss R.E."/>
            <person name="Uehling J."/>
            <person name="Grigoriev I.V."/>
            <person name="Vagvolgyi C."/>
            <person name="Papp T."/>
            <person name="Martin F.M."/>
            <person name="Miettinen O."/>
            <person name="Hibbett D.S."/>
            <person name="Nagy L.G."/>
        </authorList>
    </citation>
    <scope>NUCLEOTIDE SEQUENCE [LARGE SCALE GENOMIC DNA]</scope>
    <source>
        <strain evidence="1 2">NL-1719</strain>
    </source>
</reference>
<dbReference type="Proteomes" id="UP000308600">
    <property type="component" value="Unassembled WGS sequence"/>
</dbReference>
<name>A0ACD3BEQ2_9AGAR</name>
<keyword evidence="2" id="KW-1185">Reference proteome</keyword>
<evidence type="ECO:0000313" key="1">
    <source>
        <dbReference type="EMBL" id="TFK76675.1"/>
    </source>
</evidence>
<gene>
    <name evidence="1" type="ORF">BDN72DRAFT_829825</name>
</gene>
<dbReference type="EMBL" id="ML208259">
    <property type="protein sequence ID" value="TFK76675.1"/>
    <property type="molecule type" value="Genomic_DNA"/>
</dbReference>
<proteinExistence type="predicted"/>
<organism evidence="1 2">
    <name type="scientific">Pluteus cervinus</name>
    <dbReference type="NCBI Taxonomy" id="181527"/>
    <lineage>
        <taxon>Eukaryota</taxon>
        <taxon>Fungi</taxon>
        <taxon>Dikarya</taxon>
        <taxon>Basidiomycota</taxon>
        <taxon>Agaricomycotina</taxon>
        <taxon>Agaricomycetes</taxon>
        <taxon>Agaricomycetidae</taxon>
        <taxon>Agaricales</taxon>
        <taxon>Pluteineae</taxon>
        <taxon>Pluteaceae</taxon>
        <taxon>Pluteus</taxon>
    </lineage>
</organism>
<evidence type="ECO:0000313" key="2">
    <source>
        <dbReference type="Proteomes" id="UP000308600"/>
    </source>
</evidence>
<sequence length="503" mass="55960">MPRFPQTVQFTIPVPAYDDAAHALQDYDFCSSPAQHLVVPSLSDLSSEGHRLCIPGDADHGFSTFPVPTLAANTSSTSPRPISKPKQAPSRRRNPSQPPRPRNAFMIYRSEIWAKEKITKGVEHDHRHISRIIGHCWNQMPEEDKNVWRRRAAQEKLEHERKYPGYRFMPSTRTKKPIKRKVKRNSEEELDRCKRVATLMLSGKTGDELERAVNRSCPLPMQAEMSGRGAIPQQGFYSFRCEAPAPFRSPLRRPSRSDDSPPELAWSPESSTDSGRSNSPETPVELAPGSIIFENPGGHSGLSASLTPPSPVSPIQFPPTPLEDQASSPQLHTTWDEPMGVAPEPSETPTVQPPSNMVPMMNAEVPSECSGFQVVAQPISNDDLSPETFAFAFPHTFQPLGIENPFCAPLPMIPTSVKAYFQNINQNAEGFYDQQLLQPFYGEPPMGPLDGINVYNHPYSGHPQPEVQMPQDFLVFHAPTPESLVGGVQWDVLGFPVQTQVHQ</sequence>
<accession>A0ACD3BEQ2</accession>